<dbReference type="Proteomes" id="UP000076128">
    <property type="component" value="Chromosome"/>
</dbReference>
<dbReference type="Pfam" id="PF20066">
    <property type="entry name" value="Glyoxalase_8"/>
    <property type="match status" value="1"/>
</dbReference>
<evidence type="ECO:0000256" key="1">
    <source>
        <dbReference type="SAM" id="MobiDB-lite"/>
    </source>
</evidence>
<dbReference type="InterPro" id="IPR045517">
    <property type="entry name" value="Glyoxalase_8"/>
</dbReference>
<feature type="compositionally biased region" description="Basic and acidic residues" evidence="1">
    <location>
        <begin position="19"/>
        <end position="28"/>
    </location>
</feature>
<evidence type="ECO:0000313" key="3">
    <source>
        <dbReference type="EMBL" id="AMY70004.1"/>
    </source>
</evidence>
<dbReference type="AlphaFoldDB" id="A0A159Z6D9"/>
<protein>
    <recommendedName>
        <fullName evidence="2">Glyoxalase-related protein domain-containing protein</fullName>
    </recommendedName>
</protein>
<dbReference type="RefSeq" id="WP_236937778.1">
    <property type="nucleotide sequence ID" value="NZ_CP012661.1"/>
</dbReference>
<evidence type="ECO:0000259" key="2">
    <source>
        <dbReference type="Pfam" id="PF20066"/>
    </source>
</evidence>
<feature type="domain" description="Glyoxalase-related protein" evidence="2">
    <location>
        <begin position="29"/>
        <end position="166"/>
    </location>
</feature>
<name>A0A159Z6D9_9RHOB</name>
<gene>
    <name evidence="3" type="ORF">AKL17_2766</name>
</gene>
<proteinExistence type="predicted"/>
<evidence type="ECO:0000313" key="4">
    <source>
        <dbReference type="Proteomes" id="UP000076128"/>
    </source>
</evidence>
<dbReference type="STRING" id="1335048.AKL17_2766"/>
<reference evidence="3 4" key="1">
    <citation type="submission" date="2015-09" db="EMBL/GenBank/DDBJ databases">
        <title>Complete genome sequence of Defluviimonas alba cai42t isolated from an oilfield in Xinjiang.</title>
        <authorList>
            <person name="Geng S."/>
            <person name="Pan X."/>
            <person name="Wu X."/>
        </authorList>
    </citation>
    <scope>NUCLEOTIDE SEQUENCE [LARGE SCALE GENOMIC DNA]</scope>
    <source>
        <strain evidence="4">cai42</strain>
    </source>
</reference>
<organism evidence="3 4">
    <name type="scientific">Frigidibacter mobilis</name>
    <dbReference type="NCBI Taxonomy" id="1335048"/>
    <lineage>
        <taxon>Bacteria</taxon>
        <taxon>Pseudomonadati</taxon>
        <taxon>Pseudomonadota</taxon>
        <taxon>Alphaproteobacteria</taxon>
        <taxon>Rhodobacterales</taxon>
        <taxon>Paracoccaceae</taxon>
        <taxon>Frigidibacter</taxon>
    </lineage>
</organism>
<feature type="compositionally biased region" description="Polar residues" evidence="1">
    <location>
        <begin position="1"/>
        <end position="12"/>
    </location>
</feature>
<accession>A0A159Z6D9</accession>
<dbReference type="KEGG" id="daa:AKL17_2766"/>
<sequence length="167" mass="18131">MPFSLITSSGTSHAPLAPDHGESPRRAGELPTLTKAKDQAKRLRAGLAESGTDLSHAQALELLAHQHGFRDWNTFHAAIGNRPPEDWAPGGRVTGSYLSQPFVATILSVGRVQPGWFCLVLDLEEAVDVVAFDSFSNFRKRIRGIVGPQATSRERTSDGQPHLVLDL</sequence>
<dbReference type="EMBL" id="CP012661">
    <property type="protein sequence ID" value="AMY70004.1"/>
    <property type="molecule type" value="Genomic_DNA"/>
</dbReference>
<feature type="region of interest" description="Disordered" evidence="1">
    <location>
        <begin position="1"/>
        <end position="31"/>
    </location>
</feature>
<keyword evidence="4" id="KW-1185">Reference proteome</keyword>